<evidence type="ECO:0000259" key="2">
    <source>
        <dbReference type="Pfam" id="PF02517"/>
    </source>
</evidence>
<dbReference type="RefSeq" id="WP_344412321.1">
    <property type="nucleotide sequence ID" value="NZ_BAAAQK010000003.1"/>
</dbReference>
<feature type="domain" description="CAAX prenyl protease 2/Lysostaphin resistance protein A-like" evidence="2">
    <location>
        <begin position="121"/>
        <end position="207"/>
    </location>
</feature>
<keyword evidence="1" id="KW-0472">Membrane</keyword>
<feature type="transmembrane region" description="Helical" evidence="1">
    <location>
        <begin position="149"/>
        <end position="166"/>
    </location>
</feature>
<keyword evidence="1" id="KW-1133">Transmembrane helix</keyword>
<dbReference type="EMBL" id="BAAAQK010000003">
    <property type="protein sequence ID" value="GAA1831873.1"/>
    <property type="molecule type" value="Genomic_DNA"/>
</dbReference>
<feature type="transmembrane region" description="Helical" evidence="1">
    <location>
        <begin position="70"/>
        <end position="92"/>
    </location>
</feature>
<sequence>MSFVRRHRLAVFFALTFVLTWWSWPFQALGIAPTAHWPAGPLVAALIVIGLTEGVAGYRDLGSRLIRWRVGWPMWVIAIGTPLVVLALAATANVTLWGAAAPDLAAMAWGDIALVAAIRFVNPLDGPLGEEPGWRGYAQPRMQATRSPLVVATVLGLVVALWHLPLVTTGSLAPIGLAVTFAITYVYVWIVNRSRGSLLMPLLFHIAQGTVSYAALGFAGADAARMDWLTGGLWVLLAAGLVLGDRAAWRAAPAEAVVRGESSDEISTVH</sequence>
<feature type="transmembrane region" description="Helical" evidence="1">
    <location>
        <begin position="38"/>
        <end position="58"/>
    </location>
</feature>
<accession>A0ABN2MNG5</accession>
<proteinExistence type="predicted"/>
<evidence type="ECO:0000313" key="4">
    <source>
        <dbReference type="Proteomes" id="UP001500449"/>
    </source>
</evidence>
<reference evidence="3 4" key="1">
    <citation type="journal article" date="2019" name="Int. J. Syst. Evol. Microbiol.">
        <title>The Global Catalogue of Microorganisms (GCM) 10K type strain sequencing project: providing services to taxonomists for standard genome sequencing and annotation.</title>
        <authorList>
            <consortium name="The Broad Institute Genomics Platform"/>
            <consortium name="The Broad Institute Genome Sequencing Center for Infectious Disease"/>
            <person name="Wu L."/>
            <person name="Ma J."/>
        </authorList>
    </citation>
    <scope>NUCLEOTIDE SEQUENCE [LARGE SCALE GENOMIC DNA]</scope>
    <source>
        <strain evidence="3 4">JCM 16009</strain>
    </source>
</reference>
<organism evidence="3 4">
    <name type="scientific">Pseudonocardia ailaonensis</name>
    <dbReference type="NCBI Taxonomy" id="367279"/>
    <lineage>
        <taxon>Bacteria</taxon>
        <taxon>Bacillati</taxon>
        <taxon>Actinomycetota</taxon>
        <taxon>Actinomycetes</taxon>
        <taxon>Pseudonocardiales</taxon>
        <taxon>Pseudonocardiaceae</taxon>
        <taxon>Pseudonocardia</taxon>
    </lineage>
</organism>
<feature type="transmembrane region" description="Helical" evidence="1">
    <location>
        <begin position="226"/>
        <end position="244"/>
    </location>
</feature>
<feature type="transmembrane region" description="Helical" evidence="1">
    <location>
        <begin position="172"/>
        <end position="190"/>
    </location>
</feature>
<dbReference type="InterPro" id="IPR003675">
    <property type="entry name" value="Rce1/LyrA-like_dom"/>
</dbReference>
<keyword evidence="4" id="KW-1185">Reference proteome</keyword>
<keyword evidence="1" id="KW-0812">Transmembrane</keyword>
<gene>
    <name evidence="3" type="ORF">GCM10009836_07350</name>
</gene>
<evidence type="ECO:0000256" key="1">
    <source>
        <dbReference type="SAM" id="Phobius"/>
    </source>
</evidence>
<evidence type="ECO:0000313" key="3">
    <source>
        <dbReference type="EMBL" id="GAA1831873.1"/>
    </source>
</evidence>
<feature type="transmembrane region" description="Helical" evidence="1">
    <location>
        <begin position="202"/>
        <end position="220"/>
    </location>
</feature>
<dbReference type="Pfam" id="PF02517">
    <property type="entry name" value="Rce1-like"/>
    <property type="match status" value="1"/>
</dbReference>
<name>A0ABN2MNG5_9PSEU</name>
<dbReference type="Proteomes" id="UP001500449">
    <property type="component" value="Unassembled WGS sequence"/>
</dbReference>
<feature type="transmembrane region" description="Helical" evidence="1">
    <location>
        <begin position="104"/>
        <end position="121"/>
    </location>
</feature>
<protein>
    <recommendedName>
        <fullName evidence="2">CAAX prenyl protease 2/Lysostaphin resistance protein A-like domain-containing protein</fullName>
    </recommendedName>
</protein>
<comment type="caution">
    <text evidence="3">The sequence shown here is derived from an EMBL/GenBank/DDBJ whole genome shotgun (WGS) entry which is preliminary data.</text>
</comment>